<dbReference type="CDD" id="cd04301">
    <property type="entry name" value="NAT_SF"/>
    <property type="match status" value="1"/>
</dbReference>
<gene>
    <name evidence="2" type="ORF">C2I19_10690</name>
</gene>
<feature type="domain" description="N-acetyltransferase" evidence="1">
    <location>
        <begin position="1"/>
        <end position="140"/>
    </location>
</feature>
<comment type="caution">
    <text evidence="2">The sequence shown here is derived from an EMBL/GenBank/DDBJ whole genome shotgun (WGS) entry which is preliminary data.</text>
</comment>
<dbReference type="RefSeq" id="WP_103902681.1">
    <property type="nucleotide sequence ID" value="NZ_PQWB01000040.1"/>
</dbReference>
<sequence>MQYQTVLSDVAAAETRAAIVAPLIAYNEEQVGPSDHRPLVIRIEDEAGQVVGGLWGYTRGGWLYTELLSAPTGARGLGLGRRMMEQAEAEARARGCIGAWVDTHSFQAPKFYESLGYQRFGELEDYPPGHSRIFYRKRLRAD</sequence>
<accession>A0A2S5DFX7</accession>
<protein>
    <submittedName>
        <fullName evidence="2">GNAT family N-acetyltransferase</fullName>
    </submittedName>
</protein>
<evidence type="ECO:0000313" key="2">
    <source>
        <dbReference type="EMBL" id="POZ62010.1"/>
    </source>
</evidence>
<dbReference type="GO" id="GO:0016747">
    <property type="term" value="F:acyltransferase activity, transferring groups other than amino-acyl groups"/>
    <property type="evidence" value="ECO:0007669"/>
    <property type="project" value="InterPro"/>
</dbReference>
<dbReference type="InterPro" id="IPR000182">
    <property type="entry name" value="GNAT_dom"/>
</dbReference>
<reference evidence="3" key="1">
    <citation type="submission" date="2018-02" db="EMBL/GenBank/DDBJ databases">
        <authorList>
            <person name="O'Hara-Hanley K."/>
            <person name="Soby S."/>
        </authorList>
    </citation>
    <scope>NUCLEOTIDE SEQUENCE [LARGE SCALE GENOMIC DNA]</scope>
    <source>
        <strain evidence="3">MWU14-2602</strain>
    </source>
</reference>
<dbReference type="OrthoDB" id="9787920at2"/>
<name>A0A2S5DFX7_9NEIS</name>
<evidence type="ECO:0000313" key="3">
    <source>
        <dbReference type="Proteomes" id="UP000237082"/>
    </source>
</evidence>
<dbReference type="Gene3D" id="1.20.5.540">
    <property type="entry name" value="Single helix bin"/>
    <property type="match status" value="1"/>
</dbReference>
<dbReference type="Gene3D" id="3.40.630.30">
    <property type="match status" value="1"/>
</dbReference>
<dbReference type="PROSITE" id="PS51186">
    <property type="entry name" value="GNAT"/>
    <property type="match status" value="1"/>
</dbReference>
<dbReference type="Proteomes" id="UP000237082">
    <property type="component" value="Unassembled WGS sequence"/>
</dbReference>
<organism evidence="2 3">
    <name type="scientific">Chromobacterium alticapitis</name>
    <dbReference type="NCBI Taxonomy" id="2073169"/>
    <lineage>
        <taxon>Bacteria</taxon>
        <taxon>Pseudomonadati</taxon>
        <taxon>Pseudomonadota</taxon>
        <taxon>Betaproteobacteria</taxon>
        <taxon>Neisseriales</taxon>
        <taxon>Chromobacteriaceae</taxon>
        <taxon>Chromobacterium</taxon>
    </lineage>
</organism>
<proteinExistence type="predicted"/>
<dbReference type="EMBL" id="PQWB01000040">
    <property type="protein sequence ID" value="POZ62010.1"/>
    <property type="molecule type" value="Genomic_DNA"/>
</dbReference>
<keyword evidence="2" id="KW-0808">Transferase</keyword>
<dbReference type="SUPFAM" id="SSF55729">
    <property type="entry name" value="Acyl-CoA N-acyltransferases (Nat)"/>
    <property type="match status" value="1"/>
</dbReference>
<evidence type="ECO:0000259" key="1">
    <source>
        <dbReference type="PROSITE" id="PS51186"/>
    </source>
</evidence>
<dbReference type="InterPro" id="IPR016181">
    <property type="entry name" value="Acyl_CoA_acyltransferase"/>
</dbReference>
<dbReference type="Pfam" id="PF00583">
    <property type="entry name" value="Acetyltransf_1"/>
    <property type="match status" value="1"/>
</dbReference>
<keyword evidence="3" id="KW-1185">Reference proteome</keyword>
<dbReference type="AlphaFoldDB" id="A0A2S5DFX7"/>